<dbReference type="PANTHER" id="PTHR10900:SF77">
    <property type="entry name" value="FI19380P1"/>
    <property type="match status" value="1"/>
</dbReference>
<dbReference type="GO" id="GO:0005615">
    <property type="term" value="C:extracellular space"/>
    <property type="evidence" value="ECO:0007669"/>
    <property type="project" value="TreeGrafter"/>
</dbReference>
<dbReference type="SMART" id="SM00554">
    <property type="entry name" value="FAS1"/>
    <property type="match status" value="1"/>
</dbReference>
<gene>
    <name evidence="3" type="ORF">CLV35_1521</name>
</gene>
<dbReference type="SUPFAM" id="SSF82153">
    <property type="entry name" value="FAS1 domain"/>
    <property type="match status" value="1"/>
</dbReference>
<accession>A0A420XSH3</accession>
<feature type="signal peptide" evidence="1">
    <location>
        <begin position="1"/>
        <end position="36"/>
    </location>
</feature>
<sequence>MHLRALRTSLGPVTAAAVVATAAAGAGLLTAPAASAAEPGTTSLASVLLAGGGPTYDRNGDDYDILTGAVLAVLAAKPDSPVKVLTDGTTPLTAFLPDDRAFRKLVITLTGSSVKSEQANLAAVASLGIDTVEQVLLYHVVPGATIDASAAAAADGASLTTAAGAPLTVDVGASIRIVDTSAVTKDAKVKVPDINAGNRQIAHGIDRVLLPAM</sequence>
<protein>
    <submittedName>
        <fullName evidence="3">Fasciclin domain-containing protein</fullName>
    </submittedName>
</protein>
<evidence type="ECO:0000259" key="2">
    <source>
        <dbReference type="PROSITE" id="PS50213"/>
    </source>
</evidence>
<dbReference type="OrthoDB" id="3370067at2"/>
<dbReference type="RefSeq" id="WP_121192812.1">
    <property type="nucleotide sequence ID" value="NZ_RBWV01000010.1"/>
</dbReference>
<evidence type="ECO:0000256" key="1">
    <source>
        <dbReference type="SAM" id="SignalP"/>
    </source>
</evidence>
<proteinExistence type="predicted"/>
<feature type="domain" description="FAS1" evidence="2">
    <location>
        <begin position="41"/>
        <end position="209"/>
    </location>
</feature>
<dbReference type="AlphaFoldDB" id="A0A420XSH3"/>
<keyword evidence="1" id="KW-0732">Signal</keyword>
<dbReference type="InterPro" id="IPR036378">
    <property type="entry name" value="FAS1_dom_sf"/>
</dbReference>
<dbReference type="PROSITE" id="PS50213">
    <property type="entry name" value="FAS1"/>
    <property type="match status" value="1"/>
</dbReference>
<dbReference type="InParanoid" id="A0A420XSH3"/>
<dbReference type="Pfam" id="PF02469">
    <property type="entry name" value="Fasciclin"/>
    <property type="match status" value="1"/>
</dbReference>
<dbReference type="InterPro" id="IPR050904">
    <property type="entry name" value="Adhesion/Biosynth-related"/>
</dbReference>
<keyword evidence="4" id="KW-1185">Reference proteome</keyword>
<dbReference type="Gene3D" id="2.30.180.10">
    <property type="entry name" value="FAS1 domain"/>
    <property type="match status" value="1"/>
</dbReference>
<dbReference type="EMBL" id="RBWV01000010">
    <property type="protein sequence ID" value="RKS77823.1"/>
    <property type="molecule type" value="Genomic_DNA"/>
</dbReference>
<dbReference type="PANTHER" id="PTHR10900">
    <property type="entry name" value="PERIOSTIN-RELATED"/>
    <property type="match status" value="1"/>
</dbReference>
<dbReference type="Proteomes" id="UP000281955">
    <property type="component" value="Unassembled WGS sequence"/>
</dbReference>
<organism evidence="3 4">
    <name type="scientific">Motilibacter peucedani</name>
    <dbReference type="NCBI Taxonomy" id="598650"/>
    <lineage>
        <taxon>Bacteria</taxon>
        <taxon>Bacillati</taxon>
        <taxon>Actinomycetota</taxon>
        <taxon>Actinomycetes</taxon>
        <taxon>Motilibacterales</taxon>
        <taxon>Motilibacteraceae</taxon>
        <taxon>Motilibacter</taxon>
    </lineage>
</organism>
<evidence type="ECO:0000313" key="4">
    <source>
        <dbReference type="Proteomes" id="UP000281955"/>
    </source>
</evidence>
<evidence type="ECO:0000313" key="3">
    <source>
        <dbReference type="EMBL" id="RKS77823.1"/>
    </source>
</evidence>
<name>A0A420XSH3_9ACTN</name>
<dbReference type="InterPro" id="IPR000782">
    <property type="entry name" value="FAS1_domain"/>
</dbReference>
<feature type="chain" id="PRO_5019021429" evidence="1">
    <location>
        <begin position="37"/>
        <end position="213"/>
    </location>
</feature>
<reference evidence="3 4" key="1">
    <citation type="submission" date="2018-10" db="EMBL/GenBank/DDBJ databases">
        <title>Genomic Encyclopedia of Archaeal and Bacterial Type Strains, Phase II (KMG-II): from individual species to whole genera.</title>
        <authorList>
            <person name="Goeker M."/>
        </authorList>
    </citation>
    <scope>NUCLEOTIDE SEQUENCE [LARGE SCALE GENOMIC DNA]</scope>
    <source>
        <strain evidence="3 4">RP-AC37</strain>
    </source>
</reference>
<comment type="caution">
    <text evidence="3">The sequence shown here is derived from an EMBL/GenBank/DDBJ whole genome shotgun (WGS) entry which is preliminary data.</text>
</comment>